<reference evidence="2 3" key="1">
    <citation type="journal article" date="2012" name="Genome Biol.">
        <title>Genome and low-iron response of an oceanic diatom adapted to chronic iron limitation.</title>
        <authorList>
            <person name="Lommer M."/>
            <person name="Specht M."/>
            <person name="Roy A.S."/>
            <person name="Kraemer L."/>
            <person name="Andreson R."/>
            <person name="Gutowska M.A."/>
            <person name="Wolf J."/>
            <person name="Bergner S.V."/>
            <person name="Schilhabel M.B."/>
            <person name="Klostermeier U.C."/>
            <person name="Beiko R.G."/>
            <person name="Rosenstiel P."/>
            <person name="Hippler M."/>
            <person name="Laroche J."/>
        </authorList>
    </citation>
    <scope>NUCLEOTIDE SEQUENCE [LARGE SCALE GENOMIC DNA]</scope>
    <source>
        <strain evidence="2 3">CCMP1005</strain>
    </source>
</reference>
<feature type="signal peptide" evidence="1">
    <location>
        <begin position="1"/>
        <end position="23"/>
    </location>
</feature>
<dbReference type="Proteomes" id="UP000266841">
    <property type="component" value="Unassembled WGS sequence"/>
</dbReference>
<evidence type="ECO:0000256" key="1">
    <source>
        <dbReference type="SAM" id="SignalP"/>
    </source>
</evidence>
<evidence type="ECO:0008006" key="4">
    <source>
        <dbReference type="Google" id="ProtNLM"/>
    </source>
</evidence>
<gene>
    <name evidence="2" type="ORF">THAOC_09331</name>
</gene>
<dbReference type="AlphaFoldDB" id="K0TFW1"/>
<feature type="non-terminal residue" evidence="2">
    <location>
        <position position="61"/>
    </location>
</feature>
<organism evidence="2 3">
    <name type="scientific">Thalassiosira oceanica</name>
    <name type="common">Marine diatom</name>
    <dbReference type="NCBI Taxonomy" id="159749"/>
    <lineage>
        <taxon>Eukaryota</taxon>
        <taxon>Sar</taxon>
        <taxon>Stramenopiles</taxon>
        <taxon>Ochrophyta</taxon>
        <taxon>Bacillariophyta</taxon>
        <taxon>Coscinodiscophyceae</taxon>
        <taxon>Thalassiosirophycidae</taxon>
        <taxon>Thalassiosirales</taxon>
        <taxon>Thalassiosiraceae</taxon>
        <taxon>Thalassiosira</taxon>
    </lineage>
</organism>
<sequence>MKASFSLLLLAAVTAAFARATGAVDDPADPAGPIEQPRAGAEEAALGVQVVSKVASDKEAL</sequence>
<evidence type="ECO:0000313" key="3">
    <source>
        <dbReference type="Proteomes" id="UP000266841"/>
    </source>
</evidence>
<evidence type="ECO:0000313" key="2">
    <source>
        <dbReference type="EMBL" id="EJK69417.1"/>
    </source>
</evidence>
<feature type="chain" id="PRO_5003837951" description="RxLR effector protein" evidence="1">
    <location>
        <begin position="24"/>
        <end position="61"/>
    </location>
</feature>
<comment type="caution">
    <text evidence="2">The sequence shown here is derived from an EMBL/GenBank/DDBJ whole genome shotgun (WGS) entry which is preliminary data.</text>
</comment>
<keyword evidence="1" id="KW-0732">Signal</keyword>
<proteinExistence type="predicted"/>
<dbReference type="EMBL" id="AGNL01010100">
    <property type="protein sequence ID" value="EJK69417.1"/>
    <property type="molecule type" value="Genomic_DNA"/>
</dbReference>
<accession>K0TFW1</accession>
<keyword evidence="3" id="KW-1185">Reference proteome</keyword>
<name>K0TFW1_THAOC</name>
<protein>
    <recommendedName>
        <fullName evidence="4">RxLR effector protein</fullName>
    </recommendedName>
</protein>